<dbReference type="Pfam" id="PF13149">
    <property type="entry name" value="Mfa_like_1"/>
    <property type="match status" value="1"/>
</dbReference>
<keyword evidence="3" id="KW-1185">Reference proteome</keyword>
<dbReference type="PROSITE" id="PS51257">
    <property type="entry name" value="PROKAR_LIPOPROTEIN"/>
    <property type="match status" value="1"/>
</dbReference>
<organism evidence="2 3">
    <name type="scientific">Alistipes hominis</name>
    <dbReference type="NCBI Taxonomy" id="2763015"/>
    <lineage>
        <taxon>Bacteria</taxon>
        <taxon>Pseudomonadati</taxon>
        <taxon>Bacteroidota</taxon>
        <taxon>Bacteroidia</taxon>
        <taxon>Bacteroidales</taxon>
        <taxon>Rikenellaceae</taxon>
        <taxon>Alistipes</taxon>
    </lineage>
</organism>
<dbReference type="EMBL" id="JACOOK010000004">
    <property type="protein sequence ID" value="MBC5617206.1"/>
    <property type="molecule type" value="Genomic_DNA"/>
</dbReference>
<evidence type="ECO:0000313" key="3">
    <source>
        <dbReference type="Proteomes" id="UP000636891"/>
    </source>
</evidence>
<evidence type="ECO:0000313" key="2">
    <source>
        <dbReference type="EMBL" id="MBC5617206.1"/>
    </source>
</evidence>
<feature type="signal peptide" evidence="1">
    <location>
        <begin position="1"/>
        <end position="22"/>
    </location>
</feature>
<dbReference type="InterPro" id="IPR025049">
    <property type="entry name" value="Mfa-like_1"/>
</dbReference>
<dbReference type="InterPro" id="IPR042278">
    <property type="entry name" value="Mfa-like_1_N"/>
</dbReference>
<dbReference type="Gene3D" id="2.60.40.2620">
    <property type="entry name" value="Fimbrillin-like"/>
    <property type="match status" value="1"/>
</dbReference>
<feature type="chain" id="PRO_5045242751" evidence="1">
    <location>
        <begin position="23"/>
        <end position="311"/>
    </location>
</feature>
<evidence type="ECO:0000256" key="1">
    <source>
        <dbReference type="SAM" id="SignalP"/>
    </source>
</evidence>
<dbReference type="Proteomes" id="UP000636891">
    <property type="component" value="Unassembled WGS sequence"/>
</dbReference>
<gene>
    <name evidence="2" type="ORF">H8S08_09295</name>
</gene>
<name>A0ABR7CNG3_9BACT</name>
<accession>A0ABR7CNG3</accession>
<protein>
    <submittedName>
        <fullName evidence="2">Fimbrillin family protein</fullName>
    </submittedName>
</protein>
<sequence length="311" mass="32680">MKKMLFISALAATALLSCSKSSDDSDNRKGNLSDDPIPVRFSQSIEAVVNQTPEADSKAVVDNKFNNEDFVAYAVEHTGTLTWKAANFMDGITLSADGSGAITYKTASEMKYYSNAADAQYQFYAIHPSTLTIAPAEAGKAPVVTVPAGTDLLVASAASTKSQNAVELPFVHKMAQLVIHIETERVPNPELKINSVTVSVQTEGTLSLGGEVQPDGSAAEKDFVTSPLTINTATTTAVGNPLILPAQNISTVNIKIGDQVSATAVSISPAVTLEAGKTSTITLKIKDQDISFSHSITDWVDGNNGSGNVPM</sequence>
<dbReference type="RefSeq" id="WP_153498295.1">
    <property type="nucleotide sequence ID" value="NZ_JACOOK010000004.1"/>
</dbReference>
<dbReference type="Gene3D" id="2.60.40.2630">
    <property type="match status" value="1"/>
</dbReference>
<reference evidence="2 3" key="1">
    <citation type="submission" date="2020-08" db="EMBL/GenBank/DDBJ databases">
        <title>Genome public.</title>
        <authorList>
            <person name="Liu C."/>
            <person name="Sun Q."/>
        </authorList>
    </citation>
    <scope>NUCLEOTIDE SEQUENCE [LARGE SCALE GENOMIC DNA]</scope>
    <source>
        <strain evidence="2 3">New-7</strain>
    </source>
</reference>
<proteinExistence type="predicted"/>
<dbReference type="CDD" id="cd13121">
    <property type="entry name" value="BF2867_like_C"/>
    <property type="match status" value="1"/>
</dbReference>
<comment type="caution">
    <text evidence="2">The sequence shown here is derived from an EMBL/GenBank/DDBJ whole genome shotgun (WGS) entry which is preliminary data.</text>
</comment>
<keyword evidence="1" id="KW-0732">Signal</keyword>